<comment type="caution">
    <text evidence="3">The sequence shown here is derived from an EMBL/GenBank/DDBJ whole genome shotgun (WGS) entry which is preliminary data.</text>
</comment>
<organism evidence="3 4">
    <name type="scientific">Potamilus streckersoni</name>
    <dbReference type="NCBI Taxonomy" id="2493646"/>
    <lineage>
        <taxon>Eukaryota</taxon>
        <taxon>Metazoa</taxon>
        <taxon>Spiralia</taxon>
        <taxon>Lophotrochozoa</taxon>
        <taxon>Mollusca</taxon>
        <taxon>Bivalvia</taxon>
        <taxon>Autobranchia</taxon>
        <taxon>Heteroconchia</taxon>
        <taxon>Palaeoheterodonta</taxon>
        <taxon>Unionida</taxon>
        <taxon>Unionoidea</taxon>
        <taxon>Unionidae</taxon>
        <taxon>Ambleminae</taxon>
        <taxon>Lampsilini</taxon>
        <taxon>Potamilus</taxon>
    </lineage>
</organism>
<evidence type="ECO:0000256" key="1">
    <source>
        <dbReference type="SAM" id="Phobius"/>
    </source>
</evidence>
<sequence length="312" mass="35111">MLGILNVILVMITVSNAGNRLYDDICATVSKSSANSTIARVECHNDSVIFDPKSQNGSLYNDDTDSWTGEIFACQCSCRLPYPLQNGQILTNGSVQHGKNLEYKCDDGKQKKIICFDGLLMMLPEYLEDNIRIAFRQKSLPEQFLNDFQNVVFLLTVTNISEWPVHESDVGNKYTDRLNDLDTALIYYLFNGEGFKLGVVDLKIHGNLECGTINNLPIIITLCISFGFMFLIALVCIIMTYCYPCKTKMCVRQPTRTTNLGIESRVLNDDVFPENEGNAIELIENVQRDREEPVSLLPSYAPHARVSFAEDC</sequence>
<feature type="transmembrane region" description="Helical" evidence="1">
    <location>
        <begin position="218"/>
        <end position="243"/>
    </location>
</feature>
<keyword evidence="1" id="KW-0812">Transmembrane</keyword>
<dbReference type="Gene3D" id="2.10.70.10">
    <property type="entry name" value="Complement Module, domain 1"/>
    <property type="match status" value="1"/>
</dbReference>
<dbReference type="EMBL" id="JAEAOA010000557">
    <property type="protein sequence ID" value="KAK3577272.1"/>
    <property type="molecule type" value="Genomic_DNA"/>
</dbReference>
<feature type="chain" id="PRO_5041954783" evidence="2">
    <location>
        <begin position="18"/>
        <end position="312"/>
    </location>
</feature>
<dbReference type="Proteomes" id="UP001195483">
    <property type="component" value="Unassembled WGS sequence"/>
</dbReference>
<gene>
    <name evidence="3" type="ORF">CHS0354_008359</name>
</gene>
<evidence type="ECO:0000313" key="4">
    <source>
        <dbReference type="Proteomes" id="UP001195483"/>
    </source>
</evidence>
<proteinExistence type="predicted"/>
<reference evidence="3" key="1">
    <citation type="journal article" date="2021" name="Genome Biol. Evol.">
        <title>A High-Quality Reference Genome for a Parasitic Bivalve with Doubly Uniparental Inheritance (Bivalvia: Unionida).</title>
        <authorList>
            <person name="Smith C.H."/>
        </authorList>
    </citation>
    <scope>NUCLEOTIDE SEQUENCE</scope>
    <source>
        <strain evidence="3">CHS0354</strain>
    </source>
</reference>
<dbReference type="Gene3D" id="2.20.28.230">
    <property type="match status" value="1"/>
</dbReference>
<reference evidence="3" key="3">
    <citation type="submission" date="2023-05" db="EMBL/GenBank/DDBJ databases">
        <authorList>
            <person name="Smith C.H."/>
        </authorList>
    </citation>
    <scope>NUCLEOTIDE SEQUENCE</scope>
    <source>
        <strain evidence="3">CHS0354</strain>
        <tissue evidence="3">Mantle</tissue>
    </source>
</reference>
<evidence type="ECO:0000313" key="3">
    <source>
        <dbReference type="EMBL" id="KAK3577272.1"/>
    </source>
</evidence>
<keyword evidence="1" id="KW-1133">Transmembrane helix</keyword>
<keyword evidence="2" id="KW-0732">Signal</keyword>
<protein>
    <submittedName>
        <fullName evidence="3">Uncharacterized protein</fullName>
    </submittedName>
</protein>
<accession>A0AAE0RPJ4</accession>
<name>A0AAE0RPJ4_9BIVA</name>
<keyword evidence="1" id="KW-0472">Membrane</keyword>
<keyword evidence="4" id="KW-1185">Reference proteome</keyword>
<evidence type="ECO:0000256" key="2">
    <source>
        <dbReference type="SAM" id="SignalP"/>
    </source>
</evidence>
<reference evidence="3" key="2">
    <citation type="journal article" date="2021" name="Genome Biol. Evol.">
        <title>Developing a high-quality reference genome for a parasitic bivalve with doubly uniparental inheritance (Bivalvia: Unionida).</title>
        <authorList>
            <person name="Smith C.H."/>
        </authorList>
    </citation>
    <scope>NUCLEOTIDE SEQUENCE</scope>
    <source>
        <strain evidence="3">CHS0354</strain>
        <tissue evidence="3">Mantle</tissue>
    </source>
</reference>
<feature type="signal peptide" evidence="2">
    <location>
        <begin position="1"/>
        <end position="17"/>
    </location>
</feature>
<dbReference type="AlphaFoldDB" id="A0AAE0RPJ4"/>